<dbReference type="GO" id="GO:0009103">
    <property type="term" value="P:lipopolysaccharide biosynthetic process"/>
    <property type="evidence" value="ECO:0007669"/>
    <property type="project" value="TreeGrafter"/>
</dbReference>
<protein>
    <submittedName>
        <fullName evidence="3">Glycosyl transferase, group 1</fullName>
    </submittedName>
</protein>
<dbReference type="CDD" id="cd03809">
    <property type="entry name" value="GT4_MtfB-like"/>
    <property type="match status" value="1"/>
</dbReference>
<dbReference type="OrthoDB" id="9790710at2"/>
<sequence>MPKQARCLDITRLISRVGRGVLTGVDRVELAYLRFFVAHGAPIFGLARTSLGYVLLDRDGLEAVLHRIEGRAAWGAADWLGRLRRLPAAKARAEADLRRLAADRCRRARLGDMLARAVPPGTRYLNVGHSNLSDRSLSGWNRVENAQVSVLVHDMIPLDFPEYQRAGTVARFEQRMRAVAAHADRVICISADTERRVRHWFGQWGREVPTHVAHIGVEIPEPGEMPALEGLNRPYFVTIGTIEPRKNHALLLDIWQDLGAQAPALVVAGPRGWENAEVFRRLDANPANVIEANGLDDGALAALIQNAAGLLFPTLAEGFGLPPAEALGLGTPVICSDLPVLREILGDMPIYANTNNMYLWKQSILQLLGQDDRADTSKRSKPQALPTWDAHFNRVLKVS</sequence>
<evidence type="ECO:0000313" key="4">
    <source>
        <dbReference type="Proteomes" id="UP000037178"/>
    </source>
</evidence>
<proteinExistence type="predicted"/>
<dbReference type="Gene3D" id="3.40.50.2000">
    <property type="entry name" value="Glycogen Phosphorylase B"/>
    <property type="match status" value="1"/>
</dbReference>
<dbReference type="InterPro" id="IPR001296">
    <property type="entry name" value="Glyco_trans_1"/>
</dbReference>
<evidence type="ECO:0000259" key="2">
    <source>
        <dbReference type="Pfam" id="PF00534"/>
    </source>
</evidence>
<dbReference type="GO" id="GO:0016757">
    <property type="term" value="F:glycosyltransferase activity"/>
    <property type="evidence" value="ECO:0007669"/>
    <property type="project" value="InterPro"/>
</dbReference>
<dbReference type="PANTHER" id="PTHR46401:SF2">
    <property type="entry name" value="GLYCOSYLTRANSFERASE WBBK-RELATED"/>
    <property type="match status" value="1"/>
</dbReference>
<dbReference type="PATRIC" id="fig|1675527.3.peg.3940"/>
<dbReference type="PANTHER" id="PTHR46401">
    <property type="entry name" value="GLYCOSYLTRANSFERASE WBBK-RELATED"/>
    <property type="match status" value="1"/>
</dbReference>
<dbReference type="RefSeq" id="WP_049644350.1">
    <property type="nucleotide sequence ID" value="NZ_LFTY01000002.1"/>
</dbReference>
<keyword evidence="1 3" id="KW-0808">Transferase</keyword>
<feature type="domain" description="Glycosyl transferase family 1" evidence="2">
    <location>
        <begin position="232"/>
        <end position="370"/>
    </location>
</feature>
<gene>
    <name evidence="3" type="ORF">AIOL_003760</name>
</gene>
<organism evidence="3 4">
    <name type="scientific">Candidatus Rhodobacter oscarellae</name>
    <dbReference type="NCBI Taxonomy" id="1675527"/>
    <lineage>
        <taxon>Bacteria</taxon>
        <taxon>Pseudomonadati</taxon>
        <taxon>Pseudomonadota</taxon>
        <taxon>Alphaproteobacteria</taxon>
        <taxon>Rhodobacterales</taxon>
        <taxon>Rhodobacter group</taxon>
        <taxon>Rhodobacter</taxon>
    </lineage>
</organism>
<dbReference type="EMBL" id="LFTY01000002">
    <property type="protein sequence ID" value="KMW58780.1"/>
    <property type="molecule type" value="Genomic_DNA"/>
</dbReference>
<dbReference type="Proteomes" id="UP000037178">
    <property type="component" value="Unassembled WGS sequence"/>
</dbReference>
<evidence type="ECO:0000256" key="1">
    <source>
        <dbReference type="ARBA" id="ARBA00022679"/>
    </source>
</evidence>
<reference evidence="3 4" key="1">
    <citation type="submission" date="2015-06" db="EMBL/GenBank/DDBJ databases">
        <title>Draft genome sequence of an Alphaproteobacteria species associated to the Mediterranean sponge Oscarella lobularis.</title>
        <authorList>
            <person name="Jourda C."/>
            <person name="Santini S."/>
            <person name="Claverie J.-M."/>
        </authorList>
    </citation>
    <scope>NUCLEOTIDE SEQUENCE [LARGE SCALE GENOMIC DNA]</scope>
    <source>
        <strain evidence="3">IGS</strain>
    </source>
</reference>
<dbReference type="AlphaFoldDB" id="A0A0J9E7Q7"/>
<name>A0A0J9E7Q7_9RHOB</name>
<dbReference type="SUPFAM" id="SSF53756">
    <property type="entry name" value="UDP-Glycosyltransferase/glycogen phosphorylase"/>
    <property type="match status" value="1"/>
</dbReference>
<dbReference type="Pfam" id="PF00534">
    <property type="entry name" value="Glycos_transf_1"/>
    <property type="match status" value="1"/>
</dbReference>
<comment type="caution">
    <text evidence="3">The sequence shown here is derived from an EMBL/GenBank/DDBJ whole genome shotgun (WGS) entry which is preliminary data.</text>
</comment>
<evidence type="ECO:0000313" key="3">
    <source>
        <dbReference type="EMBL" id="KMW58780.1"/>
    </source>
</evidence>
<dbReference type="STRING" id="1675527.AIOL_003760"/>
<keyword evidence="4" id="KW-1185">Reference proteome</keyword>
<accession>A0A0J9E7Q7</accession>